<dbReference type="PROSITE" id="PS50812">
    <property type="entry name" value="PWWP"/>
    <property type="match status" value="1"/>
</dbReference>
<evidence type="ECO:0000256" key="1">
    <source>
        <dbReference type="ARBA" id="ARBA00022723"/>
    </source>
</evidence>
<feature type="region of interest" description="Disordered" evidence="7">
    <location>
        <begin position="839"/>
        <end position="901"/>
    </location>
</feature>
<dbReference type="Gene3D" id="1.20.920.10">
    <property type="entry name" value="Bromodomain-like"/>
    <property type="match status" value="1"/>
</dbReference>
<organism evidence="11 12">
    <name type="scientific">Argiope bruennichi</name>
    <name type="common">Wasp spider</name>
    <name type="synonym">Aranea bruennichi</name>
    <dbReference type="NCBI Taxonomy" id="94029"/>
    <lineage>
        <taxon>Eukaryota</taxon>
        <taxon>Metazoa</taxon>
        <taxon>Ecdysozoa</taxon>
        <taxon>Arthropoda</taxon>
        <taxon>Chelicerata</taxon>
        <taxon>Arachnida</taxon>
        <taxon>Araneae</taxon>
        <taxon>Araneomorphae</taxon>
        <taxon>Entelegynae</taxon>
        <taxon>Araneoidea</taxon>
        <taxon>Araneidae</taxon>
        <taxon>Argiope</taxon>
    </lineage>
</organism>
<evidence type="ECO:0000256" key="7">
    <source>
        <dbReference type="SAM" id="MobiDB-lite"/>
    </source>
</evidence>
<dbReference type="SUPFAM" id="SSF63748">
    <property type="entry name" value="Tudor/PWWP/MBT"/>
    <property type="match status" value="1"/>
</dbReference>
<reference evidence="11" key="2">
    <citation type="submission" date="2020-06" db="EMBL/GenBank/DDBJ databases">
        <authorList>
            <person name="Sheffer M."/>
        </authorList>
    </citation>
    <scope>NUCLEOTIDE SEQUENCE</scope>
</reference>
<feature type="domain" description="PWWP" evidence="9">
    <location>
        <begin position="234"/>
        <end position="284"/>
    </location>
</feature>
<dbReference type="GO" id="GO:0003714">
    <property type="term" value="F:transcription corepressor activity"/>
    <property type="evidence" value="ECO:0007669"/>
    <property type="project" value="TreeGrafter"/>
</dbReference>
<dbReference type="Proteomes" id="UP000807504">
    <property type="component" value="Unassembled WGS sequence"/>
</dbReference>
<dbReference type="PROSITE" id="PS50089">
    <property type="entry name" value="ZF_RING_2"/>
    <property type="match status" value="1"/>
</dbReference>
<feature type="compositionally biased region" description="Low complexity" evidence="7">
    <location>
        <begin position="890"/>
        <end position="901"/>
    </location>
</feature>
<dbReference type="GO" id="GO:0016301">
    <property type="term" value="F:kinase activity"/>
    <property type="evidence" value="ECO:0007669"/>
    <property type="project" value="UniProtKB-KW"/>
</dbReference>
<keyword evidence="6" id="KW-0175">Coiled coil</keyword>
<reference evidence="11" key="1">
    <citation type="journal article" date="2020" name="bioRxiv">
        <title>Chromosome-level reference genome of the European wasp spider Argiope bruennichi: a resource for studies on range expansion and evolutionary adaptation.</title>
        <authorList>
            <person name="Sheffer M.M."/>
            <person name="Hoppe A."/>
            <person name="Krehenwinkel H."/>
            <person name="Uhl G."/>
            <person name="Kuss A.W."/>
            <person name="Jensen L."/>
            <person name="Jensen C."/>
            <person name="Gillespie R.G."/>
            <person name="Hoff K.J."/>
            <person name="Prost S."/>
        </authorList>
    </citation>
    <scope>NUCLEOTIDE SEQUENCE</scope>
</reference>
<dbReference type="InterPro" id="IPR036427">
    <property type="entry name" value="Bromodomain-like_sf"/>
</dbReference>
<dbReference type="InterPro" id="IPR000313">
    <property type="entry name" value="PWWP_dom"/>
</dbReference>
<feature type="coiled-coil region" evidence="6">
    <location>
        <begin position="703"/>
        <end position="751"/>
    </location>
</feature>
<dbReference type="SUPFAM" id="SSF47370">
    <property type="entry name" value="Bromodomain"/>
    <property type="match status" value="1"/>
</dbReference>
<evidence type="ECO:0000256" key="2">
    <source>
        <dbReference type="ARBA" id="ARBA00022771"/>
    </source>
</evidence>
<dbReference type="Gene3D" id="1.10.287.1490">
    <property type="match status" value="1"/>
</dbReference>
<dbReference type="GO" id="GO:0005634">
    <property type="term" value="C:nucleus"/>
    <property type="evidence" value="ECO:0007669"/>
    <property type="project" value="TreeGrafter"/>
</dbReference>
<dbReference type="InterPro" id="IPR057053">
    <property type="entry name" value="MYND_ZMYND11_ZMYD8"/>
</dbReference>
<feature type="compositionally biased region" description="Polar residues" evidence="7">
    <location>
        <begin position="850"/>
        <end position="862"/>
    </location>
</feature>
<dbReference type="SUPFAM" id="SSF57850">
    <property type="entry name" value="RING/U-box"/>
    <property type="match status" value="1"/>
</dbReference>
<dbReference type="InterPro" id="IPR001841">
    <property type="entry name" value="Znf_RING"/>
</dbReference>
<dbReference type="GO" id="GO:0005737">
    <property type="term" value="C:cytoplasm"/>
    <property type="evidence" value="ECO:0007669"/>
    <property type="project" value="TreeGrafter"/>
</dbReference>
<dbReference type="Pfam" id="PF24324">
    <property type="entry name" value="MYND_ZMYND11_ZMYD8"/>
    <property type="match status" value="1"/>
</dbReference>
<gene>
    <name evidence="11" type="ORF">HNY73_022171</name>
</gene>
<evidence type="ECO:0000313" key="11">
    <source>
        <dbReference type="EMBL" id="KAF8764050.1"/>
    </source>
</evidence>
<dbReference type="PANTHER" id="PTHR46453">
    <property type="entry name" value="PROTEIN KINASE C-BINDING PROTEIN 1"/>
    <property type="match status" value="1"/>
</dbReference>
<comment type="caution">
    <text evidence="11">The sequence shown here is derived from an EMBL/GenBank/DDBJ whole genome shotgun (WGS) entry which is preliminary data.</text>
</comment>
<evidence type="ECO:0000313" key="12">
    <source>
        <dbReference type="Proteomes" id="UP000807504"/>
    </source>
</evidence>
<keyword evidence="1" id="KW-0479">Metal-binding</keyword>
<feature type="region of interest" description="Disordered" evidence="7">
    <location>
        <begin position="14"/>
        <end position="33"/>
    </location>
</feature>
<keyword evidence="11" id="KW-0418">Kinase</keyword>
<evidence type="ECO:0000256" key="4">
    <source>
        <dbReference type="ARBA" id="ARBA00023117"/>
    </source>
</evidence>
<evidence type="ECO:0000259" key="9">
    <source>
        <dbReference type="PROSITE" id="PS50812"/>
    </source>
</evidence>
<dbReference type="OrthoDB" id="298344at2759"/>
<dbReference type="InterPro" id="IPR002893">
    <property type="entry name" value="Znf_MYND"/>
</dbReference>
<evidence type="ECO:0000256" key="3">
    <source>
        <dbReference type="ARBA" id="ARBA00022833"/>
    </source>
</evidence>
<keyword evidence="4" id="KW-0103">Bromodomain</keyword>
<evidence type="ECO:0000256" key="6">
    <source>
        <dbReference type="SAM" id="Coils"/>
    </source>
</evidence>
<name>A0A8T0E3N4_ARGBR</name>
<feature type="domain" description="MYND-type" evidence="10">
    <location>
        <begin position="773"/>
        <end position="807"/>
    </location>
</feature>
<keyword evidence="11" id="KW-0808">Transferase</keyword>
<dbReference type="SUPFAM" id="SSF144232">
    <property type="entry name" value="HIT/MYND zinc finger-like"/>
    <property type="match status" value="1"/>
</dbReference>
<protein>
    <submittedName>
        <fullName evidence="11">Protein kinase C-binding protein 1 like protein</fullName>
    </submittedName>
</protein>
<evidence type="ECO:0000259" key="8">
    <source>
        <dbReference type="PROSITE" id="PS50089"/>
    </source>
</evidence>
<dbReference type="PANTHER" id="PTHR46453:SF5">
    <property type="entry name" value="PROTEIN KINASE C-BINDING PROTEIN 1 ISOFORM X1"/>
    <property type="match status" value="1"/>
</dbReference>
<keyword evidence="3" id="KW-0862">Zinc</keyword>
<dbReference type="GO" id="GO:0008270">
    <property type="term" value="F:zinc ion binding"/>
    <property type="evidence" value="ECO:0007669"/>
    <property type="project" value="UniProtKB-KW"/>
</dbReference>
<evidence type="ECO:0000256" key="5">
    <source>
        <dbReference type="PROSITE-ProRule" id="PRU00134"/>
    </source>
</evidence>
<dbReference type="PROSITE" id="PS50865">
    <property type="entry name" value="ZF_MYND_2"/>
    <property type="match status" value="1"/>
</dbReference>
<dbReference type="EMBL" id="JABXBU010002231">
    <property type="protein sequence ID" value="KAF8764050.1"/>
    <property type="molecule type" value="Genomic_DNA"/>
</dbReference>
<keyword evidence="2 5" id="KW-0863">Zinc-finger</keyword>
<evidence type="ECO:0000259" key="10">
    <source>
        <dbReference type="PROSITE" id="PS50865"/>
    </source>
</evidence>
<accession>A0A8T0E3N4</accession>
<dbReference type="AlphaFoldDB" id="A0A8T0E3N4"/>
<feature type="coiled-coil region" evidence="6">
    <location>
        <begin position="613"/>
        <end position="675"/>
    </location>
</feature>
<dbReference type="Gene3D" id="2.30.30.140">
    <property type="match status" value="1"/>
</dbReference>
<feature type="domain" description="RING-type" evidence="8">
    <location>
        <begin position="50"/>
        <end position="90"/>
    </location>
</feature>
<sequence length="901" mass="101951">MRVIANARLKELGQRPSKRGLETESSSAEEPRPKRTAIINQNEPRVDGYCWICHTEADDKICVTCQRAFHSSCLDKKSSFSELGVCPECQSKSVSGTELTSNKFFNLDKLKKMLDVLTRRSFGKKKGRNEKFLRWPEDDREKLFKIIDLEILLDNINNVLPYTKTAEFYGDVKYMYHNACIVYGANSDDAKAAENLRRDFKSELLDLEACPECYYYLYCDVSDQDSFVRLCESPHDIVWAQLTGHPYWPAKCLKVVKGIAHVRFFGEHEQSNIPINKCYYLSESHPKDKKSRLTSATNSGVKSQRFRSAKVELLKYIAIYSRKYGEFMFYPHKTAYKPQKKQNEMINPSNEETSNRNNAKMKLEGVVNKDSEIDLINAPTVMEYSEDSLTFQNSVTSDITSPHESFKELHLNSFHPEGIEKFVGQYSTLDEIIPSVDVTSLTAETVEGNLNSNASVVTSINMTFSTDENHLNTGDVNPVVPSLESLPSSASTSRTEIVQSSGALPAAAANDTSNDSSIQIESLNNIMDNLANFTDSTDEEDSDVSYIGEERNEENVPFNPDIILPSLLETNPELKSVVQKARYLSDGIIIHLWASITKNTNYLGTISRLCSKLRRCKTQRKNTNIEIEGLKKEINNLKLVVQERDNTINKRNADIENLNAKIHLEEEKNIEAANNAKTIIRSLKSGCSKRIEEMLRTQFMTVIEEKEGIILKKEQQVLEAENRVKNLEEENRNLKKEVESITKEKEQVEDKLLITKTLMSSEMISEYKKLHFCIVCEKSATFVCCLNASYCSTLCQTSNNDSHQKICKRRELISQDVVKQTVSEQTSVYVHNAQGVITSERSITTERSTNPGPSGSQTVTSFTHHKKAEIKRVAAAPGWSPLDDPTPGPSSRSQSSKTKRR</sequence>
<proteinExistence type="predicted"/>
<keyword evidence="12" id="KW-1185">Reference proteome</keyword>
<feature type="compositionally biased region" description="Low complexity" evidence="7">
    <location>
        <begin position="839"/>
        <end position="849"/>
    </location>
</feature>